<dbReference type="Gene3D" id="1.10.10.10">
    <property type="entry name" value="Winged helix-like DNA-binding domain superfamily/Winged helix DNA-binding domain"/>
    <property type="match status" value="1"/>
</dbReference>
<dbReference type="PANTHER" id="PTHR33164">
    <property type="entry name" value="TRANSCRIPTIONAL REGULATOR, MARR FAMILY"/>
    <property type="match status" value="1"/>
</dbReference>
<evidence type="ECO:0000259" key="4">
    <source>
        <dbReference type="PROSITE" id="PS50995"/>
    </source>
</evidence>
<dbReference type="SUPFAM" id="SSF46785">
    <property type="entry name" value="Winged helix' DNA-binding domain"/>
    <property type="match status" value="1"/>
</dbReference>
<evidence type="ECO:0000256" key="2">
    <source>
        <dbReference type="ARBA" id="ARBA00023125"/>
    </source>
</evidence>
<gene>
    <name evidence="5" type="ORF">G314FT_16790</name>
</gene>
<dbReference type="PRINTS" id="PR00598">
    <property type="entry name" value="HTHMARR"/>
</dbReference>
<accession>A0ABY5P1K0</accession>
<evidence type="ECO:0000313" key="6">
    <source>
        <dbReference type="Proteomes" id="UP001058273"/>
    </source>
</evidence>
<evidence type="ECO:0000313" key="5">
    <source>
        <dbReference type="EMBL" id="UUV99518.1"/>
    </source>
</evidence>
<dbReference type="InterPro" id="IPR036388">
    <property type="entry name" value="WH-like_DNA-bd_sf"/>
</dbReference>
<dbReference type="Pfam" id="PF22381">
    <property type="entry name" value="Staph_reg_Sar_Rot"/>
    <property type="match status" value="1"/>
</dbReference>
<reference evidence="5" key="1">
    <citation type="submission" date="2022-08" db="EMBL/GenBank/DDBJ databases">
        <title>Genome sequence of Vagococcus luciliae DSM 112651.</title>
        <authorList>
            <person name="Juan G."/>
            <person name="Anja P."/>
            <person name="Rolf D."/>
            <person name="Kampfer P."/>
            <person name="Vilcinskas A."/>
        </authorList>
    </citation>
    <scope>NUCLEOTIDE SEQUENCE</scope>
    <source>
        <strain evidence="5">G314FT</strain>
    </source>
</reference>
<dbReference type="InterPro" id="IPR000835">
    <property type="entry name" value="HTH_MarR-typ"/>
</dbReference>
<dbReference type="InterPro" id="IPR036390">
    <property type="entry name" value="WH_DNA-bd_sf"/>
</dbReference>
<dbReference type="PROSITE" id="PS50995">
    <property type="entry name" value="HTH_MARR_2"/>
    <property type="match status" value="1"/>
</dbReference>
<dbReference type="InterPro" id="IPR055166">
    <property type="entry name" value="Transc_reg_Sar_Rot_HTH"/>
</dbReference>
<reference evidence="5" key="2">
    <citation type="submission" date="2022-08" db="EMBL/GenBank/DDBJ databases">
        <authorList>
            <person name="Poehlein A."/>
            <person name="Guzman J."/>
            <person name="Daniel R."/>
            <person name="Vilcinskas A."/>
        </authorList>
    </citation>
    <scope>NUCLEOTIDE SEQUENCE</scope>
    <source>
        <strain evidence="5">G314FT</strain>
    </source>
</reference>
<organism evidence="5 6">
    <name type="scientific">Vagococcus luciliae</name>
    <dbReference type="NCBI Taxonomy" id="2920380"/>
    <lineage>
        <taxon>Bacteria</taxon>
        <taxon>Bacillati</taxon>
        <taxon>Bacillota</taxon>
        <taxon>Bacilli</taxon>
        <taxon>Lactobacillales</taxon>
        <taxon>Enterococcaceae</taxon>
        <taxon>Vagococcus</taxon>
    </lineage>
</organism>
<protein>
    <recommendedName>
        <fullName evidence="4">HTH marR-type domain-containing protein</fullName>
    </recommendedName>
</protein>
<evidence type="ECO:0000256" key="3">
    <source>
        <dbReference type="ARBA" id="ARBA00023163"/>
    </source>
</evidence>
<dbReference type="InterPro" id="IPR039422">
    <property type="entry name" value="MarR/SlyA-like"/>
</dbReference>
<evidence type="ECO:0000256" key="1">
    <source>
        <dbReference type="ARBA" id="ARBA00023015"/>
    </source>
</evidence>
<dbReference type="Proteomes" id="UP001058273">
    <property type="component" value="Chromosome"/>
</dbReference>
<name>A0ABY5P1K0_9ENTE</name>
<dbReference type="SMART" id="SM00347">
    <property type="entry name" value="HTH_MARR"/>
    <property type="match status" value="1"/>
</dbReference>
<sequence length="141" mass="16820">MDDISNKLLKLLPYWHFNVERRIKQKNELNITYESYYCLLGLTKVNSLTMKEIATDFYFGKQQTTRIINQLLEHGFVEKVVSQQDKRVTHVSITEKGRMYLQKNPFDTTDLKEDLSRRLTQKDMKELNESLDVLLKIFKKL</sequence>
<keyword evidence="1" id="KW-0805">Transcription regulation</keyword>
<dbReference type="RefSeq" id="WP_257700528.1">
    <property type="nucleotide sequence ID" value="NZ_CP102451.1"/>
</dbReference>
<keyword evidence="3" id="KW-0804">Transcription</keyword>
<keyword evidence="2" id="KW-0238">DNA-binding</keyword>
<proteinExistence type="predicted"/>
<keyword evidence="6" id="KW-1185">Reference proteome</keyword>
<feature type="domain" description="HTH marR-type" evidence="4">
    <location>
        <begin position="1"/>
        <end position="141"/>
    </location>
</feature>
<dbReference type="EMBL" id="CP102451">
    <property type="protein sequence ID" value="UUV99518.1"/>
    <property type="molecule type" value="Genomic_DNA"/>
</dbReference>
<dbReference type="PANTHER" id="PTHR33164:SF43">
    <property type="entry name" value="HTH-TYPE TRANSCRIPTIONAL REPRESSOR YETL"/>
    <property type="match status" value="1"/>
</dbReference>